<keyword evidence="2 3" id="KW-0133">Cell shape</keyword>
<evidence type="ECO:0000256" key="2">
    <source>
        <dbReference type="HAMAP-Rule" id="MF_00208"/>
    </source>
</evidence>
<keyword evidence="2" id="KW-0547">Nucleotide-binding</keyword>
<evidence type="ECO:0000313" key="7">
    <source>
        <dbReference type="Proteomes" id="UP000427716"/>
    </source>
</evidence>
<accession>A0A6I6DBH7</accession>
<dbReference type="PANTHER" id="PTHR23135">
    <property type="entry name" value="MUR LIGASE FAMILY MEMBER"/>
    <property type="match status" value="1"/>
</dbReference>
<dbReference type="Gene3D" id="3.40.1390.10">
    <property type="entry name" value="MurE/MurF, N-terminal domain"/>
    <property type="match status" value="1"/>
</dbReference>
<dbReference type="InterPro" id="IPR035911">
    <property type="entry name" value="MurE/MurF_N"/>
</dbReference>
<comment type="caution">
    <text evidence="2">Lacks conserved residue(s) required for the propagation of feature annotation.</text>
</comment>
<protein>
    <recommendedName>
        <fullName evidence="2">UDP-N-acetylmuramoyl-L-alanyl-D-glutamate--2,6-diaminopimelate ligase</fullName>
        <ecNumber evidence="2">6.3.2.13</ecNumber>
    </recommendedName>
    <alternativeName>
        <fullName evidence="2">Meso-A2pm-adding enzyme</fullName>
    </alternativeName>
    <alternativeName>
        <fullName evidence="2">Meso-diaminopimelate-adding enzyme</fullName>
    </alternativeName>
    <alternativeName>
        <fullName evidence="2">UDP-MurNAc-L-Ala-D-Glu:meso-diaminopimelate ligase</fullName>
    </alternativeName>
    <alternativeName>
        <fullName evidence="2">UDP-MurNAc-tripeptide synthetase</fullName>
    </alternativeName>
    <alternativeName>
        <fullName evidence="2">UDP-N-acetylmuramyl-tripeptide synthetase</fullName>
    </alternativeName>
</protein>
<comment type="subcellular location">
    <subcellularLocation>
        <location evidence="2 3">Cytoplasm</location>
    </subcellularLocation>
</comment>
<feature type="domain" description="Mur ligase C-terminal" evidence="4">
    <location>
        <begin position="345"/>
        <end position="476"/>
    </location>
</feature>
<feature type="binding site" evidence="2">
    <location>
        <position position="478"/>
    </location>
    <ligand>
        <name>meso-2,6-diaminopimelate</name>
        <dbReference type="ChEBI" id="CHEBI:57791"/>
    </ligand>
</feature>
<evidence type="ECO:0000259" key="5">
    <source>
        <dbReference type="Pfam" id="PF08245"/>
    </source>
</evidence>
<dbReference type="InterPro" id="IPR036565">
    <property type="entry name" value="Mur-like_cat_sf"/>
</dbReference>
<evidence type="ECO:0000259" key="4">
    <source>
        <dbReference type="Pfam" id="PF02875"/>
    </source>
</evidence>
<dbReference type="GO" id="GO:0051301">
    <property type="term" value="P:cell division"/>
    <property type="evidence" value="ECO:0007669"/>
    <property type="project" value="UniProtKB-KW"/>
</dbReference>
<dbReference type="Pfam" id="PF08245">
    <property type="entry name" value="Mur_ligase_M"/>
    <property type="match status" value="1"/>
</dbReference>
<feature type="binding site" evidence="2">
    <location>
        <position position="474"/>
    </location>
    <ligand>
        <name>meso-2,6-diaminopimelate</name>
        <dbReference type="ChEBI" id="CHEBI:57791"/>
    </ligand>
</feature>
<evidence type="ECO:0000256" key="3">
    <source>
        <dbReference type="RuleBase" id="RU004135"/>
    </source>
</evidence>
<dbReference type="NCBIfam" id="NF001126">
    <property type="entry name" value="PRK00139.1-4"/>
    <property type="match status" value="1"/>
</dbReference>
<dbReference type="GO" id="GO:0000287">
    <property type="term" value="F:magnesium ion binding"/>
    <property type="evidence" value="ECO:0007669"/>
    <property type="project" value="UniProtKB-UniRule"/>
</dbReference>
<dbReference type="EC" id="6.3.2.13" evidence="2"/>
<comment type="PTM">
    <text evidence="2">Carboxylation is probably crucial for Mg(2+) binding and, consequently, for the gamma-phosphate positioning of ATP.</text>
</comment>
<feature type="binding site" evidence="2">
    <location>
        <position position="396"/>
    </location>
    <ligand>
        <name>meso-2,6-diaminopimelate</name>
        <dbReference type="ChEBI" id="CHEBI:57791"/>
    </ligand>
</feature>
<keyword evidence="2 3" id="KW-0131">Cell cycle</keyword>
<dbReference type="HAMAP" id="MF_00208">
    <property type="entry name" value="MurE"/>
    <property type="match status" value="1"/>
</dbReference>
<keyword evidence="2 3" id="KW-0961">Cell wall biogenesis/degradation</keyword>
<keyword evidence="2" id="KW-0963">Cytoplasm</keyword>
<proteinExistence type="inferred from homology"/>
<dbReference type="GO" id="GO:0009252">
    <property type="term" value="P:peptidoglycan biosynthetic process"/>
    <property type="evidence" value="ECO:0007669"/>
    <property type="project" value="UniProtKB-UniRule"/>
</dbReference>
<dbReference type="Pfam" id="PF02875">
    <property type="entry name" value="Mur_ligase_C"/>
    <property type="match status" value="1"/>
</dbReference>
<keyword evidence="2 6" id="KW-0436">Ligase</keyword>
<evidence type="ECO:0000313" key="6">
    <source>
        <dbReference type="EMBL" id="QGT79052.1"/>
    </source>
</evidence>
<keyword evidence="2" id="KW-0460">Magnesium</keyword>
<keyword evidence="2 3" id="KW-0132">Cell division</keyword>
<feature type="short sequence motif" description="Meso-diaminopimelate recognition motif" evidence="2">
    <location>
        <begin position="420"/>
        <end position="423"/>
    </location>
</feature>
<feature type="domain" description="Mur ligase central" evidence="5">
    <location>
        <begin position="109"/>
        <end position="322"/>
    </location>
</feature>
<dbReference type="GO" id="GO:0008765">
    <property type="term" value="F:UDP-N-acetylmuramoylalanyl-D-glutamate-2,6-diaminopimelate ligase activity"/>
    <property type="evidence" value="ECO:0007669"/>
    <property type="project" value="UniProtKB-UniRule"/>
</dbReference>
<comment type="function">
    <text evidence="2">Catalyzes the addition of meso-diaminopimelic acid to the nucleotide precursor UDP-N-acetylmuramoyl-L-alanyl-D-glutamate (UMAG) in the biosynthesis of bacterial cell-wall peptidoglycan.</text>
</comment>
<feature type="binding site" evidence="2">
    <location>
        <position position="189"/>
    </location>
    <ligand>
        <name>UDP-N-acetyl-alpha-D-muramoyl-L-alanyl-D-glutamate</name>
        <dbReference type="ChEBI" id="CHEBI:83900"/>
    </ligand>
</feature>
<dbReference type="Gene3D" id="3.40.1190.10">
    <property type="entry name" value="Mur-like, catalytic domain"/>
    <property type="match status" value="1"/>
</dbReference>
<keyword evidence="2 3" id="KW-0573">Peptidoglycan synthesis</keyword>
<dbReference type="GO" id="GO:0005524">
    <property type="term" value="F:ATP binding"/>
    <property type="evidence" value="ECO:0007669"/>
    <property type="project" value="UniProtKB-UniRule"/>
</dbReference>
<dbReference type="SUPFAM" id="SSF53623">
    <property type="entry name" value="MurD-like peptide ligases, catalytic domain"/>
    <property type="match status" value="1"/>
</dbReference>
<dbReference type="InterPro" id="IPR013221">
    <property type="entry name" value="Mur_ligase_cen"/>
</dbReference>
<name>A0A6I6DBH7_9GAMM</name>
<feature type="binding site" evidence="2">
    <location>
        <begin position="111"/>
        <end position="117"/>
    </location>
    <ligand>
        <name>ATP</name>
        <dbReference type="ChEBI" id="CHEBI:30616"/>
    </ligand>
</feature>
<gene>
    <name evidence="2" type="primary">murE</name>
    <name evidence="6" type="ORF">GM160_09210</name>
</gene>
<dbReference type="InterPro" id="IPR036615">
    <property type="entry name" value="Mur_ligase_C_dom_sf"/>
</dbReference>
<dbReference type="AlphaFoldDB" id="A0A6I6DBH7"/>
<comment type="pathway">
    <text evidence="2 3">Cell wall biogenesis; peptidoglycan biosynthesis.</text>
</comment>
<feature type="binding site" evidence="2">
    <location>
        <position position="191"/>
    </location>
    <ligand>
        <name>UDP-N-acetyl-alpha-D-muramoyl-L-alanyl-D-glutamate</name>
        <dbReference type="ChEBI" id="CHEBI:83900"/>
    </ligand>
</feature>
<dbReference type="Gene3D" id="3.90.190.20">
    <property type="entry name" value="Mur ligase, C-terminal domain"/>
    <property type="match status" value="1"/>
</dbReference>
<dbReference type="SUPFAM" id="SSF53244">
    <property type="entry name" value="MurD-like peptide ligases, peptide-binding domain"/>
    <property type="match status" value="1"/>
</dbReference>
<feature type="binding site" evidence="2">
    <location>
        <position position="34"/>
    </location>
    <ligand>
        <name>UDP-N-acetyl-alpha-D-muramoyl-L-alanyl-D-glutamate</name>
        <dbReference type="ChEBI" id="CHEBI:83900"/>
    </ligand>
</feature>
<dbReference type="NCBIfam" id="TIGR01085">
    <property type="entry name" value="murE"/>
    <property type="match status" value="1"/>
</dbReference>
<organism evidence="6 7">
    <name type="scientific">Guyparkeria halophila</name>
    <dbReference type="NCBI Taxonomy" id="47960"/>
    <lineage>
        <taxon>Bacteria</taxon>
        <taxon>Pseudomonadati</taxon>
        <taxon>Pseudomonadota</taxon>
        <taxon>Gammaproteobacteria</taxon>
        <taxon>Chromatiales</taxon>
        <taxon>Thioalkalibacteraceae</taxon>
        <taxon>Guyparkeria</taxon>
    </lineage>
</organism>
<feature type="binding site" evidence="2">
    <location>
        <position position="155"/>
    </location>
    <ligand>
        <name>UDP-N-acetyl-alpha-D-muramoyl-L-alanyl-D-glutamate</name>
        <dbReference type="ChEBI" id="CHEBI:83900"/>
    </ligand>
</feature>
<feature type="binding site" evidence="2">
    <location>
        <begin position="156"/>
        <end position="157"/>
    </location>
    <ligand>
        <name>UDP-N-acetyl-alpha-D-muramoyl-L-alanyl-D-glutamate</name>
        <dbReference type="ChEBI" id="CHEBI:83900"/>
    </ligand>
</feature>
<dbReference type="GO" id="GO:0005737">
    <property type="term" value="C:cytoplasm"/>
    <property type="evidence" value="ECO:0007669"/>
    <property type="project" value="UniProtKB-SubCell"/>
</dbReference>
<comment type="cofactor">
    <cofactor evidence="2">
        <name>Mg(2+)</name>
        <dbReference type="ChEBI" id="CHEBI:18420"/>
    </cofactor>
</comment>
<dbReference type="UniPathway" id="UPA00219"/>
<dbReference type="RefSeq" id="WP_156574731.1">
    <property type="nucleotide sequence ID" value="NZ_CP046415.1"/>
</dbReference>
<feature type="modified residue" description="N6-carboxylysine" evidence="2">
    <location>
        <position position="223"/>
    </location>
</feature>
<feature type="binding site" evidence="2">
    <location>
        <begin position="420"/>
        <end position="423"/>
    </location>
    <ligand>
        <name>meso-2,6-diaminopimelate</name>
        <dbReference type="ChEBI" id="CHEBI:57791"/>
    </ligand>
</feature>
<sequence>MARVTFPEIGLREIAALRHAGAPDRPVRAISDDSRDLDAGTLFYARETQSHDADRFVADALARGAAGVIGAGLSPAEGVMLLDRPEEAIADLIIQANGWGHEAVSITAVTGTNGKTTVTHLIAGLIGLDGEPVGVIGTLGWGLWSPRVEYQSTTNTTPGLIENWRLIGELIREGAREIVMEVSSHALTQGRVEGLPIRTAVFTNLGRDHFDYHGDIEAYLGAKARLFALPSVRQAVLNADQSATRRMLETLAAREDAPRTLCFSLGASAALADCQPCLTGRLEAPEAGRMRLSVSGLGERAELEAAMAGRFNAENLLAALAARLVVGETLDALARRVGRLKTPPGRMETFTVGRGMTAVVDYAHTSDALETVLASLRDGLPKGARLGVVFGCGGDRDAGKRPLMGEVAERLADWVIVTSDNPRSESPEAIIEAIVAGMRAPEAVERVVDRREAIAAGIRRLADGAPGDCLLVAGKGHETGQEIGDEVRPFDDRLVVREQAREVAA</sequence>
<keyword evidence="2" id="KW-0067">ATP-binding</keyword>
<comment type="catalytic activity">
    <reaction evidence="2">
        <text>UDP-N-acetyl-alpha-D-muramoyl-L-alanyl-D-glutamate + meso-2,6-diaminopimelate + ATP = UDP-N-acetyl-alpha-D-muramoyl-L-alanyl-gamma-D-glutamyl-meso-2,6-diaminopimelate + ADP + phosphate + H(+)</text>
        <dbReference type="Rhea" id="RHEA:23676"/>
        <dbReference type="ChEBI" id="CHEBI:15378"/>
        <dbReference type="ChEBI" id="CHEBI:30616"/>
        <dbReference type="ChEBI" id="CHEBI:43474"/>
        <dbReference type="ChEBI" id="CHEBI:57791"/>
        <dbReference type="ChEBI" id="CHEBI:83900"/>
        <dbReference type="ChEBI" id="CHEBI:83905"/>
        <dbReference type="ChEBI" id="CHEBI:456216"/>
        <dbReference type="EC" id="6.3.2.13"/>
    </reaction>
</comment>
<dbReference type="InterPro" id="IPR005761">
    <property type="entry name" value="UDP-N-AcMur-Glu-dNH2Pim_ligase"/>
</dbReference>
<reference evidence="6 7" key="1">
    <citation type="submission" date="2019-11" db="EMBL/GenBank/DDBJ databases">
        <authorList>
            <person name="Zhang J."/>
            <person name="Sun C."/>
        </authorList>
    </citation>
    <scope>NUCLEOTIDE SEQUENCE [LARGE SCALE GENOMIC DNA]</scope>
    <source>
        <strain evidence="7">sp2</strain>
    </source>
</reference>
<dbReference type="KEGG" id="ghl:GM160_09210"/>
<comment type="similarity">
    <text evidence="1 2">Belongs to the MurCDEF family. MurE subfamily.</text>
</comment>
<keyword evidence="7" id="KW-1185">Reference proteome</keyword>
<dbReference type="SUPFAM" id="SSF63418">
    <property type="entry name" value="MurE/MurF N-terminal domain"/>
    <property type="match status" value="1"/>
</dbReference>
<dbReference type="Proteomes" id="UP000427716">
    <property type="component" value="Chromosome"/>
</dbReference>
<dbReference type="GO" id="GO:0071555">
    <property type="term" value="P:cell wall organization"/>
    <property type="evidence" value="ECO:0007669"/>
    <property type="project" value="UniProtKB-KW"/>
</dbReference>
<dbReference type="GO" id="GO:0008360">
    <property type="term" value="P:regulation of cell shape"/>
    <property type="evidence" value="ECO:0007669"/>
    <property type="project" value="UniProtKB-KW"/>
</dbReference>
<dbReference type="EMBL" id="CP046415">
    <property type="protein sequence ID" value="QGT79052.1"/>
    <property type="molecule type" value="Genomic_DNA"/>
</dbReference>
<dbReference type="PANTHER" id="PTHR23135:SF4">
    <property type="entry name" value="UDP-N-ACETYLMURAMOYL-L-ALANYL-D-GLUTAMATE--2,6-DIAMINOPIMELATE LIGASE MURE HOMOLOG, CHLOROPLASTIC"/>
    <property type="match status" value="1"/>
</dbReference>
<feature type="binding site" evidence="2">
    <location>
        <position position="183"/>
    </location>
    <ligand>
        <name>UDP-N-acetyl-alpha-D-muramoyl-L-alanyl-D-glutamate</name>
        <dbReference type="ChEBI" id="CHEBI:83900"/>
    </ligand>
</feature>
<dbReference type="InterPro" id="IPR004101">
    <property type="entry name" value="Mur_ligase_C"/>
</dbReference>
<evidence type="ECO:0000256" key="1">
    <source>
        <dbReference type="ARBA" id="ARBA00005898"/>
    </source>
</evidence>